<gene>
    <name evidence="1" type="ORF">MFMK1_001454</name>
</gene>
<dbReference type="AlphaFoldDB" id="A0AAU0UN87"/>
<dbReference type="Proteomes" id="UP001329915">
    <property type="component" value="Chromosome"/>
</dbReference>
<dbReference type="RefSeq" id="WP_366924476.1">
    <property type="nucleotide sequence ID" value="NZ_CP121694.1"/>
</dbReference>
<organism evidence="1 2">
    <name type="scientific">Metallumcola ferriviriculae</name>
    <dbReference type="NCBI Taxonomy" id="3039180"/>
    <lineage>
        <taxon>Bacteria</taxon>
        <taxon>Bacillati</taxon>
        <taxon>Bacillota</taxon>
        <taxon>Clostridia</taxon>
        <taxon>Neomoorellales</taxon>
        <taxon>Desulfitibacteraceae</taxon>
        <taxon>Metallumcola</taxon>
    </lineage>
</organism>
<keyword evidence="2" id="KW-1185">Reference proteome</keyword>
<dbReference type="EMBL" id="CP121694">
    <property type="protein sequence ID" value="WRO21644.1"/>
    <property type="molecule type" value="Genomic_DNA"/>
</dbReference>
<sequence length="66" mass="7511">MTKEKTVACASCDMCGREVQSNFTCTLILNKEDNTEEACWCVCPDCASRFKKDVKDFYDAVIDEEK</sequence>
<protein>
    <submittedName>
        <fullName evidence="1">Uncharacterized protein</fullName>
    </submittedName>
</protein>
<evidence type="ECO:0000313" key="2">
    <source>
        <dbReference type="Proteomes" id="UP001329915"/>
    </source>
</evidence>
<dbReference type="KEGG" id="dbc:MFMK1_001454"/>
<accession>A0AAU0UN87</accession>
<evidence type="ECO:0000313" key="1">
    <source>
        <dbReference type="EMBL" id="WRO21644.1"/>
    </source>
</evidence>
<reference evidence="1 2" key="1">
    <citation type="submission" date="2023-04" db="EMBL/GenBank/DDBJ databases">
        <authorList>
            <person name="Hsu D."/>
        </authorList>
    </citation>
    <scope>NUCLEOTIDE SEQUENCE [LARGE SCALE GENOMIC DNA]</scope>
    <source>
        <strain evidence="1 2">MK1</strain>
    </source>
</reference>
<proteinExistence type="predicted"/>
<name>A0AAU0UN87_9FIRM</name>